<keyword evidence="1" id="KW-0808">Transferase</keyword>
<dbReference type="PANTHER" id="PTHR45947:SF3">
    <property type="entry name" value="SULFOQUINOVOSYL TRANSFERASE SQD2"/>
    <property type="match status" value="1"/>
</dbReference>
<reference evidence="1 2" key="1">
    <citation type="submission" date="2019-03" db="EMBL/GenBank/DDBJ databases">
        <title>Draft Genome Sequence of Massilia arenosa sp. nov., a Novel Massilia Species Isolated from a Sandy-loam Maize Soil.</title>
        <authorList>
            <person name="Raths R."/>
            <person name="Peta V."/>
            <person name="Bucking H."/>
        </authorList>
    </citation>
    <scope>NUCLEOTIDE SEQUENCE [LARGE SCALE GENOMIC DNA]</scope>
    <source>
        <strain evidence="1 2">MC02</strain>
    </source>
</reference>
<dbReference type="AlphaFoldDB" id="A0A4Y9S3M4"/>
<gene>
    <name evidence="1" type="ORF">E4L96_17525</name>
</gene>
<accession>A0A4Y9S3M4</accession>
<sequence length="241" mass="25947">RHADGLCAPTRAALACLRARIHRMPGAVIPAAYEASLDSPVPPYRGDIPAARGPALVWGGTLGPEQGIDLLLNALPRVTMFHPGLTLHLAATGIIPPELRELVRARRLDAHVSFAEHVPVPELALHLARADLAVFPRLRSRHADLYSPFVVLEALAHGVPVAASNVGGHRDLIEHGRTGILFEAGSSTALGDTLLALLSERGCLTPLGHAARSWVTMHRHWQASAACYVPVYTRLLGRRRI</sequence>
<dbReference type="CDD" id="cd03801">
    <property type="entry name" value="GT4_PimA-like"/>
    <property type="match status" value="1"/>
</dbReference>
<keyword evidence="2" id="KW-1185">Reference proteome</keyword>
<dbReference type="Pfam" id="PF13692">
    <property type="entry name" value="Glyco_trans_1_4"/>
    <property type="match status" value="1"/>
</dbReference>
<dbReference type="Proteomes" id="UP000298438">
    <property type="component" value="Unassembled WGS sequence"/>
</dbReference>
<evidence type="ECO:0000313" key="2">
    <source>
        <dbReference type="Proteomes" id="UP000298438"/>
    </source>
</evidence>
<dbReference type="GO" id="GO:0016758">
    <property type="term" value="F:hexosyltransferase activity"/>
    <property type="evidence" value="ECO:0007669"/>
    <property type="project" value="TreeGrafter"/>
</dbReference>
<protein>
    <submittedName>
        <fullName evidence="1">Glycosyltransferase</fullName>
    </submittedName>
</protein>
<dbReference type="EMBL" id="SPVF01000224">
    <property type="protein sequence ID" value="TFW15765.1"/>
    <property type="molecule type" value="Genomic_DNA"/>
</dbReference>
<dbReference type="SUPFAM" id="SSF53756">
    <property type="entry name" value="UDP-Glycosyltransferase/glycogen phosphorylase"/>
    <property type="match status" value="1"/>
</dbReference>
<feature type="non-terminal residue" evidence="1">
    <location>
        <position position="1"/>
    </location>
</feature>
<dbReference type="InterPro" id="IPR050194">
    <property type="entry name" value="Glycosyltransferase_grp1"/>
</dbReference>
<dbReference type="Gene3D" id="3.40.50.2000">
    <property type="entry name" value="Glycogen Phosphorylase B"/>
    <property type="match status" value="2"/>
</dbReference>
<organism evidence="1 2">
    <name type="scientific">Zemynaea arenosa</name>
    <dbReference type="NCBI Taxonomy" id="2561931"/>
    <lineage>
        <taxon>Bacteria</taxon>
        <taxon>Pseudomonadati</taxon>
        <taxon>Pseudomonadota</taxon>
        <taxon>Betaproteobacteria</taxon>
        <taxon>Burkholderiales</taxon>
        <taxon>Oxalobacteraceae</taxon>
        <taxon>Telluria group</taxon>
        <taxon>Zemynaea</taxon>
    </lineage>
</organism>
<evidence type="ECO:0000313" key="1">
    <source>
        <dbReference type="EMBL" id="TFW15765.1"/>
    </source>
</evidence>
<dbReference type="PANTHER" id="PTHR45947">
    <property type="entry name" value="SULFOQUINOVOSYL TRANSFERASE SQD2"/>
    <property type="match status" value="1"/>
</dbReference>
<proteinExistence type="predicted"/>
<comment type="caution">
    <text evidence="1">The sequence shown here is derived from an EMBL/GenBank/DDBJ whole genome shotgun (WGS) entry which is preliminary data.</text>
</comment>
<name>A0A4Y9S3M4_9BURK</name>
<dbReference type="OrthoDB" id="509705at2"/>
<dbReference type="RefSeq" id="WP_135208506.1">
    <property type="nucleotide sequence ID" value="NZ_SPVF01000224.1"/>
</dbReference>